<sequence length="196" mass="20587">MRLPTVPLRTGPGPGPTRSLQIANLAVSQLAWFAVVLGAAHGRPLAGALCALAAIGWHLWVVPRPGRELQLVLLASLVGGAAETVVVALGHVGYPSGQPLAHWPPYWMVALWGLFAIALNVNLRWLRGRPWLAACLGAVAGPAAFSAGVRLGGAHFVHPGPALATLACLWALALPLLGWLAVRFDGVTWPEVDRGR</sequence>
<name>A0ABQ3G842_9BURK</name>
<reference evidence="3" key="1">
    <citation type="journal article" date="2019" name="Int. J. Syst. Evol. Microbiol.">
        <title>The Global Catalogue of Microorganisms (GCM) 10K type strain sequencing project: providing services to taxonomists for standard genome sequencing and annotation.</title>
        <authorList>
            <consortium name="The Broad Institute Genomics Platform"/>
            <consortium name="The Broad Institute Genome Sequencing Center for Infectious Disease"/>
            <person name="Wu L."/>
            <person name="Ma J."/>
        </authorList>
    </citation>
    <scope>NUCLEOTIDE SEQUENCE [LARGE SCALE GENOMIC DNA]</scope>
    <source>
        <strain evidence="3">KCTC 23314</strain>
    </source>
</reference>
<dbReference type="Pfam" id="PF11086">
    <property type="entry name" value="DUF2878"/>
    <property type="match status" value="1"/>
</dbReference>
<comment type="caution">
    <text evidence="2">The sequence shown here is derived from an EMBL/GenBank/DDBJ whole genome shotgun (WGS) entry which is preliminary data.</text>
</comment>
<feature type="transmembrane region" description="Helical" evidence="1">
    <location>
        <begin position="45"/>
        <end position="62"/>
    </location>
</feature>
<accession>A0ABQ3G842</accession>
<dbReference type="Proteomes" id="UP000626210">
    <property type="component" value="Unassembled WGS sequence"/>
</dbReference>
<feature type="transmembrane region" description="Helical" evidence="1">
    <location>
        <begin position="130"/>
        <end position="149"/>
    </location>
</feature>
<keyword evidence="3" id="KW-1185">Reference proteome</keyword>
<protein>
    <recommendedName>
        <fullName evidence="4">DUF2878 domain-containing protein</fullName>
    </recommendedName>
</protein>
<evidence type="ECO:0000313" key="3">
    <source>
        <dbReference type="Proteomes" id="UP000626210"/>
    </source>
</evidence>
<dbReference type="EMBL" id="BMYK01000021">
    <property type="protein sequence ID" value="GHC95998.1"/>
    <property type="molecule type" value="Genomic_DNA"/>
</dbReference>
<keyword evidence="1" id="KW-0472">Membrane</keyword>
<evidence type="ECO:0000256" key="1">
    <source>
        <dbReference type="SAM" id="Phobius"/>
    </source>
</evidence>
<dbReference type="InterPro" id="IPR021306">
    <property type="entry name" value="DUF2878"/>
</dbReference>
<proteinExistence type="predicted"/>
<feature type="transmembrane region" description="Helical" evidence="1">
    <location>
        <begin position="71"/>
        <end position="94"/>
    </location>
</feature>
<evidence type="ECO:0000313" key="2">
    <source>
        <dbReference type="EMBL" id="GHC95998.1"/>
    </source>
</evidence>
<feature type="transmembrane region" description="Helical" evidence="1">
    <location>
        <begin position="161"/>
        <end position="182"/>
    </location>
</feature>
<evidence type="ECO:0008006" key="4">
    <source>
        <dbReference type="Google" id="ProtNLM"/>
    </source>
</evidence>
<feature type="transmembrane region" description="Helical" evidence="1">
    <location>
        <begin position="106"/>
        <end position="123"/>
    </location>
</feature>
<gene>
    <name evidence="2" type="ORF">GCM10007320_49480</name>
</gene>
<keyword evidence="1" id="KW-0812">Transmembrane</keyword>
<keyword evidence="1" id="KW-1133">Transmembrane helix</keyword>
<organism evidence="2 3">
    <name type="scientific">Pseudorhodoferax aquiterrae</name>
    <dbReference type="NCBI Taxonomy" id="747304"/>
    <lineage>
        <taxon>Bacteria</taxon>
        <taxon>Pseudomonadati</taxon>
        <taxon>Pseudomonadota</taxon>
        <taxon>Betaproteobacteria</taxon>
        <taxon>Burkholderiales</taxon>
        <taxon>Comamonadaceae</taxon>
    </lineage>
</organism>